<keyword evidence="1" id="KW-0808">Transferase</keyword>
<dbReference type="AlphaFoldDB" id="A0A3B0VKE7"/>
<proteinExistence type="predicted"/>
<dbReference type="CDD" id="cd01745">
    <property type="entry name" value="GATase1_2"/>
    <property type="match status" value="1"/>
</dbReference>
<dbReference type="PANTHER" id="PTHR43235:SF1">
    <property type="entry name" value="GLUTAMINE AMIDOTRANSFERASE PB2B2.05-RELATED"/>
    <property type="match status" value="1"/>
</dbReference>
<dbReference type="GO" id="GO:0033969">
    <property type="term" value="F:gamma-glutamyl-gamma-aminobutyrate hydrolase activity"/>
    <property type="evidence" value="ECO:0007669"/>
    <property type="project" value="TreeGrafter"/>
</dbReference>
<dbReference type="GO" id="GO:0046820">
    <property type="term" value="F:4-amino-4-deoxychorismate synthase activity"/>
    <property type="evidence" value="ECO:0007669"/>
    <property type="project" value="UniProtKB-EC"/>
</dbReference>
<dbReference type="Pfam" id="PF07722">
    <property type="entry name" value="Peptidase_C26"/>
    <property type="match status" value="1"/>
</dbReference>
<dbReference type="PANTHER" id="PTHR43235">
    <property type="entry name" value="GLUTAMINE AMIDOTRANSFERASE PB2B2.05-RELATED"/>
    <property type="match status" value="1"/>
</dbReference>
<dbReference type="InterPro" id="IPR044668">
    <property type="entry name" value="PuuD-like"/>
</dbReference>
<dbReference type="Gene3D" id="3.40.50.880">
    <property type="match status" value="1"/>
</dbReference>
<reference evidence="1" key="1">
    <citation type="submission" date="2018-06" db="EMBL/GenBank/DDBJ databases">
        <authorList>
            <person name="Zhirakovskaya E."/>
        </authorList>
    </citation>
    <scope>NUCLEOTIDE SEQUENCE</scope>
</reference>
<evidence type="ECO:0000313" key="1">
    <source>
        <dbReference type="EMBL" id="VAW39512.1"/>
    </source>
</evidence>
<dbReference type="GO" id="GO:0005829">
    <property type="term" value="C:cytosol"/>
    <property type="evidence" value="ECO:0007669"/>
    <property type="project" value="TreeGrafter"/>
</dbReference>
<dbReference type="EMBL" id="UOEU01000748">
    <property type="protein sequence ID" value="VAW39512.1"/>
    <property type="molecule type" value="Genomic_DNA"/>
</dbReference>
<dbReference type="GO" id="GO:0006598">
    <property type="term" value="P:polyamine catabolic process"/>
    <property type="evidence" value="ECO:0007669"/>
    <property type="project" value="TreeGrafter"/>
</dbReference>
<protein>
    <submittedName>
        <fullName evidence="1">Para-aminobenzoate synthase, amidotransferase component</fullName>
        <ecNumber evidence="1">2.6.1.85</ecNumber>
    </submittedName>
</protein>
<dbReference type="SUPFAM" id="SSF52317">
    <property type="entry name" value="Class I glutamine amidotransferase-like"/>
    <property type="match status" value="1"/>
</dbReference>
<dbReference type="InterPro" id="IPR029062">
    <property type="entry name" value="Class_I_gatase-like"/>
</dbReference>
<dbReference type="EC" id="2.6.1.85" evidence="1"/>
<dbReference type="InterPro" id="IPR011697">
    <property type="entry name" value="Peptidase_C26"/>
</dbReference>
<dbReference type="FunFam" id="3.40.50.880:FF:000030">
    <property type="entry name" value="Gamma-glutamyl-gamma-aminobutyrate hydrolase PuuD"/>
    <property type="match status" value="1"/>
</dbReference>
<accession>A0A3B0VKE7</accession>
<sequence>MIAPVHKPLIGCTTYRKASNQTRPIEIIGLMPSYLEAISAAGGIPVMIPLGLSEADLLEIVQRVDGIVLPGGGDIEPSVYEGTRHNLVLSVDEDRDRVEMVVARTAVFHKKPLLAICRGVQLLNVSLSGSLWEDVEVMMPQAMRHEFVNSNPRNYLAHDVTIEADSLLAKLLDCTETAVNSLHHQGIRRLADGLRVTAVAPDGLIEGVEVIDHPYAIGVQWHPENIIHNAPHMLGLFRGLVEAAIVSQSLISYQ</sequence>
<name>A0A3B0VKE7_9ZZZZ</name>
<keyword evidence="1" id="KW-0032">Aminotransferase</keyword>
<organism evidence="1">
    <name type="scientific">hydrothermal vent metagenome</name>
    <dbReference type="NCBI Taxonomy" id="652676"/>
    <lineage>
        <taxon>unclassified sequences</taxon>
        <taxon>metagenomes</taxon>
        <taxon>ecological metagenomes</taxon>
    </lineage>
</organism>
<dbReference type="PROSITE" id="PS51273">
    <property type="entry name" value="GATASE_TYPE_1"/>
    <property type="match status" value="1"/>
</dbReference>
<gene>
    <name evidence="1" type="ORF">MNBD_CHLOROFLEXI01-902</name>
</gene>